<dbReference type="Gene3D" id="3.40.50.720">
    <property type="entry name" value="NAD(P)-binding Rossmann-like Domain"/>
    <property type="match status" value="1"/>
</dbReference>
<protein>
    <recommendedName>
        <fullName evidence="4">NAD(P)-binding domain-containing protein</fullName>
    </recommendedName>
</protein>
<reference evidence="6" key="1">
    <citation type="journal article" date="2023" name="Mol. Phylogenet. Evol.">
        <title>Genome-scale phylogeny and comparative genomics of the fungal order Sordariales.</title>
        <authorList>
            <person name="Hensen N."/>
            <person name="Bonometti L."/>
            <person name="Westerberg I."/>
            <person name="Brannstrom I.O."/>
            <person name="Guillou S."/>
            <person name="Cros-Aarteil S."/>
            <person name="Calhoun S."/>
            <person name="Haridas S."/>
            <person name="Kuo A."/>
            <person name="Mondo S."/>
            <person name="Pangilinan J."/>
            <person name="Riley R."/>
            <person name="LaButti K."/>
            <person name="Andreopoulos B."/>
            <person name="Lipzen A."/>
            <person name="Chen C."/>
            <person name="Yan M."/>
            <person name="Daum C."/>
            <person name="Ng V."/>
            <person name="Clum A."/>
            <person name="Steindorff A."/>
            <person name="Ohm R.A."/>
            <person name="Martin F."/>
            <person name="Silar P."/>
            <person name="Natvig D.O."/>
            <person name="Lalanne C."/>
            <person name="Gautier V."/>
            <person name="Ament-Velasquez S.L."/>
            <person name="Kruys A."/>
            <person name="Hutchinson M.I."/>
            <person name="Powell A.J."/>
            <person name="Barry K."/>
            <person name="Miller A.N."/>
            <person name="Grigoriev I.V."/>
            <person name="Debuchy R."/>
            <person name="Gladieux P."/>
            <person name="Hiltunen Thoren M."/>
            <person name="Johannesson H."/>
        </authorList>
    </citation>
    <scope>NUCLEOTIDE SEQUENCE [LARGE SCALE GENOMIC DNA]</scope>
    <source>
        <strain evidence="6">CBS 284.82</strain>
    </source>
</reference>
<feature type="domain" description="NAD(P)-binding" evidence="4">
    <location>
        <begin position="13"/>
        <end position="126"/>
    </location>
</feature>
<comment type="caution">
    <text evidence="5">The sequence shown here is derived from an EMBL/GenBank/DDBJ whole genome shotgun (WGS) entry which is preliminary data.</text>
</comment>
<comment type="similarity">
    <text evidence="1">Belongs to the NmrA-type oxidoreductase family. Isoflavone reductase subfamily.</text>
</comment>
<evidence type="ECO:0000313" key="6">
    <source>
        <dbReference type="Proteomes" id="UP001303115"/>
    </source>
</evidence>
<evidence type="ECO:0000256" key="1">
    <source>
        <dbReference type="ARBA" id="ARBA00005725"/>
    </source>
</evidence>
<dbReference type="SUPFAM" id="SSF51735">
    <property type="entry name" value="NAD(P)-binding Rossmann-fold domains"/>
    <property type="match status" value="1"/>
</dbReference>
<sequence>MFTQPLERVAIVGASGRIGGAFTKSLLETGKHTVTALTRVGSASKLPEGAKRIEVDYDDESSLVAALAGQQFLVIAVGVAARDTLHGKITAAAGKAGVPYVMPNAFGSPQPENPNPDDRYTQIIAERVQDVRDNGVSTPVVLSCGCWYEWSLALGEEWFGFTIKDRKVTFIDDGKRVLTVSTWDQCGRALAALLSLPEAGASPSLADFKGEGKGVRMSSWRVSQRDVLDSLHRVLGTTDADWEITYEECAKRVKDGAAALQQGDRKGFAKMLYGHLFDKSNETSGYVGVANEVLGLPKEDLDEATRRAVEMVESGWKP</sequence>
<keyword evidence="3" id="KW-0560">Oxidoreductase</keyword>
<dbReference type="InterPro" id="IPR036291">
    <property type="entry name" value="NAD(P)-bd_dom_sf"/>
</dbReference>
<dbReference type="PANTHER" id="PTHR47706:SF7">
    <property type="entry name" value="CIPA-LIKE, PUTATIVE (AFU_ORTHOLOGUE AFUA_1G01630)-RELATED"/>
    <property type="match status" value="1"/>
</dbReference>
<dbReference type="InterPro" id="IPR051609">
    <property type="entry name" value="NmrA/Isoflavone_reductase-like"/>
</dbReference>
<keyword evidence="2" id="KW-0521">NADP</keyword>
<dbReference type="PANTHER" id="PTHR47706">
    <property type="entry name" value="NMRA-LIKE FAMILY PROTEIN"/>
    <property type="match status" value="1"/>
</dbReference>
<dbReference type="Pfam" id="PF13460">
    <property type="entry name" value="NAD_binding_10"/>
    <property type="match status" value="1"/>
</dbReference>
<keyword evidence="6" id="KW-1185">Reference proteome</keyword>
<dbReference type="InterPro" id="IPR016040">
    <property type="entry name" value="NAD(P)-bd_dom"/>
</dbReference>
<gene>
    <name evidence="5" type="ORF">C8A01DRAFT_37455</name>
</gene>
<accession>A0AAN6SQP6</accession>
<dbReference type="Proteomes" id="UP001303115">
    <property type="component" value="Unassembled WGS sequence"/>
</dbReference>
<evidence type="ECO:0000256" key="3">
    <source>
        <dbReference type="ARBA" id="ARBA00023002"/>
    </source>
</evidence>
<name>A0AAN6SQP6_9PEZI</name>
<proteinExistence type="inferred from homology"/>
<evidence type="ECO:0000256" key="2">
    <source>
        <dbReference type="ARBA" id="ARBA00022857"/>
    </source>
</evidence>
<evidence type="ECO:0000313" key="5">
    <source>
        <dbReference type="EMBL" id="KAK4038616.1"/>
    </source>
</evidence>
<dbReference type="EMBL" id="MU854424">
    <property type="protein sequence ID" value="KAK4038616.1"/>
    <property type="molecule type" value="Genomic_DNA"/>
</dbReference>
<evidence type="ECO:0000259" key="4">
    <source>
        <dbReference type="Pfam" id="PF13460"/>
    </source>
</evidence>
<organism evidence="5 6">
    <name type="scientific">Parachaetomium inaequale</name>
    <dbReference type="NCBI Taxonomy" id="2588326"/>
    <lineage>
        <taxon>Eukaryota</taxon>
        <taxon>Fungi</taxon>
        <taxon>Dikarya</taxon>
        <taxon>Ascomycota</taxon>
        <taxon>Pezizomycotina</taxon>
        <taxon>Sordariomycetes</taxon>
        <taxon>Sordariomycetidae</taxon>
        <taxon>Sordariales</taxon>
        <taxon>Chaetomiaceae</taxon>
        <taxon>Parachaetomium</taxon>
    </lineage>
</organism>
<dbReference type="GO" id="GO:0016491">
    <property type="term" value="F:oxidoreductase activity"/>
    <property type="evidence" value="ECO:0007669"/>
    <property type="project" value="UniProtKB-KW"/>
</dbReference>
<dbReference type="AlphaFoldDB" id="A0AAN6SQP6"/>